<sequence length="435" mass="48743">MAETLLSLRLVQVACLRPLSLVFSSCRVSGGPLQALQGPRLIVSPAISSSYRLQPLRAAANNDQRTSRAEPYLIAKLDSAERTYKELSMRLADPDVANNNNEYQKIAKSLAELEEIYQTYQRFKECEAQLDDAKEMAKDAAGDREMAEMAAEEANILAQQVEELEEQLKVMLLPSDPLDSRNIMLEVRAGTGGDEAGIWAGDLVRMYQKFSERNNWRCSPVSCTEAEKGGYKEFVLEITGERVYSKLKYESGVHRVQRVPATESQGRVHTSTATVAIMPEVDEVEVVIDPKDIELTTARSGGAGGQNVNKVETAIDLFHKPTGIRIFCTEERSQLKNKIRAFQLLRAKLYEIKLREQQETIRNARQSQVGTGARSEKIRTYNYKDNRVSDHRTKINFDLTTVLNGELEGPVQSCAALEQKEMLEELAASMNQSMV</sequence>
<accession>A0A2K1K9P4</accession>
<dbReference type="RefSeq" id="XP_024379694.1">
    <property type="nucleotide sequence ID" value="XM_024523926.2"/>
</dbReference>
<dbReference type="PANTHER" id="PTHR43804">
    <property type="entry name" value="LD18447P"/>
    <property type="match status" value="1"/>
</dbReference>
<dbReference type="FunFam" id="3.30.70.1660:FF:000002">
    <property type="entry name" value="Peptide chain release factor 1"/>
    <property type="match status" value="1"/>
</dbReference>
<dbReference type="InterPro" id="IPR005139">
    <property type="entry name" value="PCRF"/>
</dbReference>
<evidence type="ECO:0000313" key="6">
    <source>
        <dbReference type="EMBL" id="PNR50489.1"/>
    </source>
</evidence>
<gene>
    <name evidence="7" type="primary">LOC112284259</name>
    <name evidence="6" type="ORF">PHYPA_009675</name>
</gene>
<dbReference type="Proteomes" id="UP000006727">
    <property type="component" value="Chromosome 7"/>
</dbReference>
<dbReference type="Gene3D" id="3.30.70.1660">
    <property type="match status" value="2"/>
</dbReference>
<dbReference type="SMART" id="SM00937">
    <property type="entry name" value="PCRF"/>
    <property type="match status" value="1"/>
</dbReference>
<dbReference type="GO" id="GO:0009507">
    <property type="term" value="C:chloroplast"/>
    <property type="evidence" value="ECO:0000318"/>
    <property type="project" value="GO_Central"/>
</dbReference>
<evidence type="ECO:0000313" key="8">
    <source>
        <dbReference type="Proteomes" id="UP000006727"/>
    </source>
</evidence>
<reference evidence="6 8" key="1">
    <citation type="journal article" date="2008" name="Science">
        <title>The Physcomitrella genome reveals evolutionary insights into the conquest of land by plants.</title>
        <authorList>
            <person name="Rensing S."/>
            <person name="Lang D."/>
            <person name="Zimmer A."/>
            <person name="Terry A."/>
            <person name="Salamov A."/>
            <person name="Shapiro H."/>
            <person name="Nishiyama T."/>
            <person name="Perroud P.-F."/>
            <person name="Lindquist E."/>
            <person name="Kamisugi Y."/>
            <person name="Tanahashi T."/>
            <person name="Sakakibara K."/>
            <person name="Fujita T."/>
            <person name="Oishi K."/>
            <person name="Shin-I T."/>
            <person name="Kuroki Y."/>
            <person name="Toyoda A."/>
            <person name="Suzuki Y."/>
            <person name="Hashimoto A."/>
            <person name="Yamaguchi K."/>
            <person name="Sugano A."/>
            <person name="Kohara Y."/>
            <person name="Fujiyama A."/>
            <person name="Anterola A."/>
            <person name="Aoki S."/>
            <person name="Ashton N."/>
            <person name="Barbazuk W.B."/>
            <person name="Barker E."/>
            <person name="Bennetzen J."/>
            <person name="Bezanilla M."/>
            <person name="Blankenship R."/>
            <person name="Cho S.H."/>
            <person name="Dutcher S."/>
            <person name="Estelle M."/>
            <person name="Fawcett J.A."/>
            <person name="Gundlach H."/>
            <person name="Hanada K."/>
            <person name="Heyl A."/>
            <person name="Hicks K.A."/>
            <person name="Hugh J."/>
            <person name="Lohr M."/>
            <person name="Mayer K."/>
            <person name="Melkozernov A."/>
            <person name="Murata T."/>
            <person name="Nelson D."/>
            <person name="Pils B."/>
            <person name="Prigge M."/>
            <person name="Reiss B."/>
            <person name="Renner T."/>
            <person name="Rombauts S."/>
            <person name="Rushton P."/>
            <person name="Sanderfoot A."/>
            <person name="Schween G."/>
            <person name="Shiu S.-H."/>
            <person name="Stueber K."/>
            <person name="Theodoulou F.L."/>
            <person name="Tu H."/>
            <person name="Van de Peer Y."/>
            <person name="Verrier P.J."/>
            <person name="Waters E."/>
            <person name="Wood A."/>
            <person name="Yang L."/>
            <person name="Cove D."/>
            <person name="Cuming A."/>
            <person name="Hasebe M."/>
            <person name="Lucas S."/>
            <person name="Mishler D.B."/>
            <person name="Reski R."/>
            <person name="Grigoriev I."/>
            <person name="Quatrano R.S."/>
            <person name="Boore J.L."/>
        </authorList>
    </citation>
    <scope>NUCLEOTIDE SEQUENCE [LARGE SCALE GENOMIC DNA]</scope>
    <source>
        <strain evidence="7 8">cv. Gransden 2004</strain>
    </source>
</reference>
<feature type="signal peptide" evidence="4">
    <location>
        <begin position="1"/>
        <end position="15"/>
    </location>
</feature>
<keyword evidence="2" id="KW-0648">Protein biosynthesis</keyword>
<dbReference type="GO" id="GO:0032544">
    <property type="term" value="P:plastid translation"/>
    <property type="evidence" value="ECO:0000318"/>
    <property type="project" value="GO_Central"/>
</dbReference>
<name>A0A2K1K9P4_PHYPA</name>
<keyword evidence="3" id="KW-0175">Coiled coil</keyword>
<dbReference type="InterPro" id="IPR050057">
    <property type="entry name" value="Prokaryotic/Mito_RF"/>
</dbReference>
<dbReference type="GeneID" id="112284259"/>
<dbReference type="EMBL" id="ABEU02000007">
    <property type="protein sequence ID" value="PNR50489.1"/>
    <property type="molecule type" value="Genomic_DNA"/>
</dbReference>
<dbReference type="NCBIfam" id="NF001859">
    <property type="entry name" value="PRK00591.1"/>
    <property type="match status" value="1"/>
</dbReference>
<dbReference type="PaxDb" id="3218-PP1S130_293V6.1"/>
<proteinExistence type="inferred from homology"/>
<dbReference type="FunFam" id="3.30.160.20:FF:000004">
    <property type="entry name" value="Peptide chain release factor 1"/>
    <property type="match status" value="1"/>
</dbReference>
<dbReference type="Gramene" id="Pp3c7_80V3.2">
    <property type="protein sequence ID" value="Pp3c7_80V3.2"/>
    <property type="gene ID" value="Pp3c7_80"/>
</dbReference>
<dbReference type="InterPro" id="IPR045853">
    <property type="entry name" value="Pep_chain_release_fac_I_sf"/>
</dbReference>
<dbReference type="Gramene" id="Pp3c7_80V3.1">
    <property type="protein sequence ID" value="Pp3c7_80V3.1"/>
    <property type="gene ID" value="Pp3c7_80"/>
</dbReference>
<dbReference type="InterPro" id="IPR000352">
    <property type="entry name" value="Pep_chain_release_fac_I"/>
</dbReference>
<dbReference type="OMA" id="DHRVGFK"/>
<evidence type="ECO:0000313" key="7">
    <source>
        <dbReference type="EnsemblPlants" id="Pp3c7_80V3.1"/>
    </source>
</evidence>
<protein>
    <recommendedName>
        <fullName evidence="5">Prokaryotic-type class I peptide chain release factors domain-containing protein</fullName>
    </recommendedName>
</protein>
<feature type="chain" id="PRO_5044576411" description="Prokaryotic-type class I peptide chain release factors domain-containing protein" evidence="4">
    <location>
        <begin position="16"/>
        <end position="435"/>
    </location>
</feature>
<dbReference type="STRING" id="3218.A0A2K1K9P4"/>
<dbReference type="GO" id="GO:0010027">
    <property type="term" value="P:thylakoid membrane organization"/>
    <property type="evidence" value="ECO:0000318"/>
    <property type="project" value="GO_Central"/>
</dbReference>
<evidence type="ECO:0000256" key="3">
    <source>
        <dbReference type="SAM" id="Coils"/>
    </source>
</evidence>
<dbReference type="PROSITE" id="PS00745">
    <property type="entry name" value="RF_PROK_I"/>
    <property type="match status" value="1"/>
</dbReference>
<dbReference type="GO" id="GO:0016149">
    <property type="term" value="F:translation release factor activity, codon specific"/>
    <property type="evidence" value="ECO:0007669"/>
    <property type="project" value="InterPro"/>
</dbReference>
<evidence type="ECO:0000259" key="5">
    <source>
        <dbReference type="PROSITE" id="PS00745"/>
    </source>
</evidence>
<comment type="similarity">
    <text evidence="1">Belongs to the prokaryotic/mitochondrial release factor family.</text>
</comment>
<evidence type="ECO:0000256" key="4">
    <source>
        <dbReference type="SAM" id="SignalP"/>
    </source>
</evidence>
<dbReference type="Pfam" id="PF00472">
    <property type="entry name" value="RF-1"/>
    <property type="match status" value="1"/>
</dbReference>
<keyword evidence="4" id="KW-0732">Signal</keyword>
<feature type="domain" description="Prokaryotic-type class I peptide chain release factors" evidence="5">
    <location>
        <begin position="299"/>
        <end position="315"/>
    </location>
</feature>
<dbReference type="OrthoDB" id="2019491at2759"/>
<dbReference type="HAMAP" id="MF_00093">
    <property type="entry name" value="Rel_fac_1"/>
    <property type="match status" value="1"/>
</dbReference>
<reference evidence="6 8" key="2">
    <citation type="journal article" date="2018" name="Plant J.">
        <title>The Physcomitrella patens chromosome-scale assembly reveals moss genome structure and evolution.</title>
        <authorList>
            <person name="Lang D."/>
            <person name="Ullrich K.K."/>
            <person name="Murat F."/>
            <person name="Fuchs J."/>
            <person name="Jenkins J."/>
            <person name="Haas F.B."/>
            <person name="Piednoel M."/>
            <person name="Gundlach H."/>
            <person name="Van Bel M."/>
            <person name="Meyberg R."/>
            <person name="Vives C."/>
            <person name="Morata J."/>
            <person name="Symeonidi A."/>
            <person name="Hiss M."/>
            <person name="Muchero W."/>
            <person name="Kamisugi Y."/>
            <person name="Saleh O."/>
            <person name="Blanc G."/>
            <person name="Decker E.L."/>
            <person name="van Gessel N."/>
            <person name="Grimwood J."/>
            <person name="Hayes R.D."/>
            <person name="Graham S.W."/>
            <person name="Gunter L.E."/>
            <person name="McDaniel S.F."/>
            <person name="Hoernstein S.N.W."/>
            <person name="Larsson A."/>
            <person name="Li F.W."/>
            <person name="Perroud P.F."/>
            <person name="Phillips J."/>
            <person name="Ranjan P."/>
            <person name="Rokshar D.S."/>
            <person name="Rothfels C.J."/>
            <person name="Schneider L."/>
            <person name="Shu S."/>
            <person name="Stevenson D.W."/>
            <person name="Thummler F."/>
            <person name="Tillich M."/>
            <person name="Villarreal Aguilar J.C."/>
            <person name="Widiez T."/>
            <person name="Wong G.K."/>
            <person name="Wymore A."/>
            <person name="Zhang Y."/>
            <person name="Zimmer A.D."/>
            <person name="Quatrano R.S."/>
            <person name="Mayer K.F.X."/>
            <person name="Goodstein D."/>
            <person name="Casacuberta J.M."/>
            <person name="Vandepoele K."/>
            <person name="Reski R."/>
            <person name="Cuming A.C."/>
            <person name="Tuskan G.A."/>
            <person name="Maumus F."/>
            <person name="Salse J."/>
            <person name="Schmutz J."/>
            <person name="Rensing S.A."/>
        </authorList>
    </citation>
    <scope>NUCLEOTIDE SEQUENCE [LARGE SCALE GENOMIC DNA]</scope>
    <source>
        <strain evidence="7 8">cv. Gransden 2004</strain>
    </source>
</reference>
<organism evidence="6">
    <name type="scientific">Physcomitrium patens</name>
    <name type="common">Spreading-leaved earth moss</name>
    <name type="synonym">Physcomitrella patens</name>
    <dbReference type="NCBI Taxonomy" id="3218"/>
    <lineage>
        <taxon>Eukaryota</taxon>
        <taxon>Viridiplantae</taxon>
        <taxon>Streptophyta</taxon>
        <taxon>Embryophyta</taxon>
        <taxon>Bryophyta</taxon>
        <taxon>Bryophytina</taxon>
        <taxon>Bryopsida</taxon>
        <taxon>Funariidae</taxon>
        <taxon>Funariales</taxon>
        <taxon>Funariaceae</taxon>
        <taxon>Physcomitrium</taxon>
    </lineage>
</organism>
<dbReference type="EnsemblPlants" id="Pp3c7_80V3.1">
    <property type="protein sequence ID" value="Pp3c7_80V3.1"/>
    <property type="gene ID" value="Pp3c7_80"/>
</dbReference>
<dbReference type="AlphaFoldDB" id="A0A2K1K9P4"/>
<dbReference type="Gene3D" id="3.30.160.20">
    <property type="match status" value="1"/>
</dbReference>
<dbReference type="FunFam" id="3.30.70.1660:FF:000014">
    <property type="entry name" value="Peptide chain release factor 1"/>
    <property type="match status" value="1"/>
</dbReference>
<dbReference type="Gene3D" id="6.10.140.1950">
    <property type="match status" value="1"/>
</dbReference>
<dbReference type="NCBIfam" id="TIGR00019">
    <property type="entry name" value="prfA"/>
    <property type="match status" value="1"/>
</dbReference>
<evidence type="ECO:0000256" key="1">
    <source>
        <dbReference type="ARBA" id="ARBA00010835"/>
    </source>
</evidence>
<evidence type="ECO:0000256" key="2">
    <source>
        <dbReference type="ARBA" id="ARBA00022917"/>
    </source>
</evidence>
<dbReference type="Pfam" id="PF03462">
    <property type="entry name" value="PCRF"/>
    <property type="match status" value="1"/>
</dbReference>
<dbReference type="PANTHER" id="PTHR43804:SF8">
    <property type="entry name" value="PEPTIDE CHAIN RELEASE FACTOR APG3, CHLOROPLASTIC"/>
    <property type="match status" value="1"/>
</dbReference>
<dbReference type="EnsemblPlants" id="Pp3c7_80V3.2">
    <property type="protein sequence ID" value="Pp3c7_80V3.2"/>
    <property type="gene ID" value="Pp3c7_80"/>
</dbReference>
<dbReference type="SUPFAM" id="SSF75620">
    <property type="entry name" value="Release factor"/>
    <property type="match status" value="1"/>
</dbReference>
<dbReference type="GO" id="GO:0009658">
    <property type="term" value="P:chloroplast organization"/>
    <property type="evidence" value="ECO:0000318"/>
    <property type="project" value="GO_Central"/>
</dbReference>
<feature type="coiled-coil region" evidence="3">
    <location>
        <begin position="96"/>
        <end position="167"/>
    </location>
</feature>
<dbReference type="InterPro" id="IPR004373">
    <property type="entry name" value="RF-1"/>
</dbReference>
<reference evidence="7" key="3">
    <citation type="submission" date="2020-12" db="UniProtKB">
        <authorList>
            <consortium name="EnsemblPlants"/>
        </authorList>
    </citation>
    <scope>IDENTIFICATION</scope>
</reference>
<keyword evidence="8" id="KW-1185">Reference proteome</keyword>